<evidence type="ECO:0000313" key="2">
    <source>
        <dbReference type="Proteomes" id="UP001497535"/>
    </source>
</evidence>
<protein>
    <submittedName>
        <fullName evidence="1">Uncharacterized protein</fullName>
    </submittedName>
</protein>
<dbReference type="Proteomes" id="UP001497535">
    <property type="component" value="Unassembled WGS sequence"/>
</dbReference>
<accession>A0ACB0XQU8</accession>
<evidence type="ECO:0000313" key="1">
    <source>
        <dbReference type="EMBL" id="CAK5013296.1"/>
    </source>
</evidence>
<comment type="caution">
    <text evidence="1">The sequence shown here is derived from an EMBL/GenBank/DDBJ whole genome shotgun (WGS) entry which is preliminary data.</text>
</comment>
<keyword evidence="2" id="KW-1185">Reference proteome</keyword>
<organism evidence="1 2">
    <name type="scientific">Meloidogyne enterolobii</name>
    <name type="common">Root-knot nematode worm</name>
    <name type="synonym">Meloidogyne mayaguensis</name>
    <dbReference type="NCBI Taxonomy" id="390850"/>
    <lineage>
        <taxon>Eukaryota</taxon>
        <taxon>Metazoa</taxon>
        <taxon>Ecdysozoa</taxon>
        <taxon>Nematoda</taxon>
        <taxon>Chromadorea</taxon>
        <taxon>Rhabditida</taxon>
        <taxon>Tylenchina</taxon>
        <taxon>Tylenchomorpha</taxon>
        <taxon>Tylenchoidea</taxon>
        <taxon>Meloidogynidae</taxon>
        <taxon>Meloidogyninae</taxon>
        <taxon>Meloidogyne</taxon>
    </lineage>
</organism>
<proteinExistence type="predicted"/>
<gene>
    <name evidence="1" type="ORF">MENTE1834_LOCUS2369</name>
</gene>
<sequence>MKGNLFLETRLAEWILSLLSCFAGGVFMGTCFLDIFPHIKYGMIFC</sequence>
<dbReference type="EMBL" id="CAVMJV010000002">
    <property type="protein sequence ID" value="CAK5013296.1"/>
    <property type="molecule type" value="Genomic_DNA"/>
</dbReference>
<name>A0ACB0XQU8_MELEN</name>
<reference evidence="1" key="1">
    <citation type="submission" date="2023-11" db="EMBL/GenBank/DDBJ databases">
        <authorList>
            <person name="Poullet M."/>
        </authorList>
    </citation>
    <scope>NUCLEOTIDE SEQUENCE</scope>
    <source>
        <strain evidence="1">E1834</strain>
    </source>
</reference>